<evidence type="ECO:0000256" key="5">
    <source>
        <dbReference type="ARBA" id="ARBA00022777"/>
    </source>
</evidence>
<evidence type="ECO:0000256" key="3">
    <source>
        <dbReference type="ARBA" id="ARBA00022679"/>
    </source>
</evidence>
<reference evidence="9 10" key="1">
    <citation type="submission" date="2020-08" db="EMBL/GenBank/DDBJ databases">
        <title>Sequencing the genomes of 1000 actinobacteria strains.</title>
        <authorList>
            <person name="Klenk H.-P."/>
        </authorList>
    </citation>
    <scope>NUCLEOTIDE SEQUENCE [LARGE SCALE GENOMIC DNA]</scope>
    <source>
        <strain evidence="9 10">DSM 45784</strain>
    </source>
</reference>
<organism evidence="9 10">
    <name type="scientific">Sphaerisporangium siamense</name>
    <dbReference type="NCBI Taxonomy" id="795645"/>
    <lineage>
        <taxon>Bacteria</taxon>
        <taxon>Bacillati</taxon>
        <taxon>Actinomycetota</taxon>
        <taxon>Actinomycetes</taxon>
        <taxon>Streptosporangiales</taxon>
        <taxon>Streptosporangiaceae</taxon>
        <taxon>Sphaerisporangium</taxon>
    </lineage>
</organism>
<dbReference type="SUPFAM" id="SSF51621">
    <property type="entry name" value="Phosphoenolpyruvate/pyruvate domain"/>
    <property type="match status" value="1"/>
</dbReference>
<dbReference type="Gene3D" id="3.50.30.10">
    <property type="entry name" value="Phosphohistidine domain"/>
    <property type="match status" value="1"/>
</dbReference>
<evidence type="ECO:0000259" key="8">
    <source>
        <dbReference type="Pfam" id="PF02896"/>
    </source>
</evidence>
<gene>
    <name evidence="9" type="ORF">BJ982_005432</name>
</gene>
<accession>A0A7W7DBQ0</accession>
<comment type="caution">
    <text evidence="9">The sequence shown here is derived from an EMBL/GenBank/DDBJ whole genome shotgun (WGS) entry which is preliminary data.</text>
</comment>
<dbReference type="SUPFAM" id="SSF52009">
    <property type="entry name" value="Phosphohistidine domain"/>
    <property type="match status" value="1"/>
</dbReference>
<dbReference type="RefSeq" id="WP_184884588.1">
    <property type="nucleotide sequence ID" value="NZ_BOOV01000001.1"/>
</dbReference>
<dbReference type="Gene3D" id="3.20.20.60">
    <property type="entry name" value="Phosphoenolpyruvate-binding domains"/>
    <property type="match status" value="1"/>
</dbReference>
<sequence length="433" mass="46367">MTTPRRPPAGVLVVVTDLWPWETTVSSREIPGVLLAGTPSTTVGGVCNRTGKPIEGSVLVVETLGPELYKAVIAASAVICSRGGRTGHMQSLCRTRGIPVLRVAPSDLARVSGYVTVSTDRQSVVLGDTEPSVHAPESPVVTPGDLGSICVVVAAATDIRTINTLVPRVEQVDSFFIREEFLCLSAGLSPLDALRAGAAEAERYGTAVAAELCALVRELLPGQRIVMRLLDLRSDDAARITTEVEVDHEPNPELGLHGARGLLNEEHYPRAFRALRAHVRERLGLAAARVSFAVPFINDQDEFLRLRLHLDLPGDLPLSVFVETPAAVHSAAEFCAAGASELFVGTKDLTQFYLAADRGNHLVAPSYQTRHPAVLAGLRQAVESGAGTGTPVHVFALGADLDHYVAHLPTGRFMMCTAELRELARRELTTSPR</sequence>
<keyword evidence="4" id="KW-0479">Metal-binding</keyword>
<dbReference type="GO" id="GO:0046872">
    <property type="term" value="F:metal ion binding"/>
    <property type="evidence" value="ECO:0007669"/>
    <property type="project" value="UniProtKB-KW"/>
</dbReference>
<comment type="similarity">
    <text evidence="2">Belongs to the PEP-utilizing enzyme family.</text>
</comment>
<dbReference type="AlphaFoldDB" id="A0A7W7DBQ0"/>
<name>A0A7W7DBQ0_9ACTN</name>
<feature type="domain" description="PEP-utilising enzyme mobile" evidence="7">
    <location>
        <begin position="55"/>
        <end position="104"/>
    </location>
</feature>
<dbReference type="PANTHER" id="PTHR46244:SF3">
    <property type="entry name" value="PHOSPHOENOLPYRUVATE-PROTEIN PHOSPHOTRANSFERASE"/>
    <property type="match status" value="1"/>
</dbReference>
<dbReference type="InterPro" id="IPR015813">
    <property type="entry name" value="Pyrv/PenolPyrv_kinase-like_dom"/>
</dbReference>
<keyword evidence="5" id="KW-0418">Kinase</keyword>
<dbReference type="InterPro" id="IPR008279">
    <property type="entry name" value="PEP-util_enz_mobile_dom"/>
</dbReference>
<feature type="domain" description="PEP-utilising enzyme C-terminal" evidence="8">
    <location>
        <begin position="216"/>
        <end position="392"/>
    </location>
</feature>
<dbReference type="Proteomes" id="UP000542210">
    <property type="component" value="Unassembled WGS sequence"/>
</dbReference>
<dbReference type="EMBL" id="JACHND010000001">
    <property type="protein sequence ID" value="MBB4703888.1"/>
    <property type="molecule type" value="Genomic_DNA"/>
</dbReference>
<keyword evidence="3" id="KW-0808">Transferase</keyword>
<evidence type="ECO:0000259" key="7">
    <source>
        <dbReference type="Pfam" id="PF00391"/>
    </source>
</evidence>
<comment type="cofactor">
    <cofactor evidence="1">
        <name>Mg(2+)</name>
        <dbReference type="ChEBI" id="CHEBI:18420"/>
    </cofactor>
</comment>
<evidence type="ECO:0000313" key="9">
    <source>
        <dbReference type="EMBL" id="MBB4703888.1"/>
    </source>
</evidence>
<dbReference type="InterPro" id="IPR050499">
    <property type="entry name" value="PEP-utilizing_PTS_enzyme"/>
</dbReference>
<dbReference type="InterPro" id="IPR000121">
    <property type="entry name" value="PEP_util_C"/>
</dbReference>
<evidence type="ECO:0000256" key="2">
    <source>
        <dbReference type="ARBA" id="ARBA00007837"/>
    </source>
</evidence>
<keyword evidence="6" id="KW-0460">Magnesium</keyword>
<protein>
    <submittedName>
        <fullName evidence="9">Phosphohistidine swiveling domain-containing protein</fullName>
    </submittedName>
</protein>
<evidence type="ECO:0000256" key="6">
    <source>
        <dbReference type="ARBA" id="ARBA00022842"/>
    </source>
</evidence>
<proteinExistence type="inferred from homology"/>
<dbReference type="InterPro" id="IPR040442">
    <property type="entry name" value="Pyrv_kinase-like_dom_sf"/>
</dbReference>
<dbReference type="PANTHER" id="PTHR46244">
    <property type="entry name" value="PHOSPHOENOLPYRUVATE-PROTEIN PHOSPHOTRANSFERASE"/>
    <property type="match status" value="1"/>
</dbReference>
<evidence type="ECO:0000313" key="10">
    <source>
        <dbReference type="Proteomes" id="UP000542210"/>
    </source>
</evidence>
<dbReference type="Pfam" id="PF00391">
    <property type="entry name" value="PEP-utilizers"/>
    <property type="match status" value="1"/>
</dbReference>
<dbReference type="InterPro" id="IPR036637">
    <property type="entry name" value="Phosphohistidine_dom_sf"/>
</dbReference>
<dbReference type="Pfam" id="PF02896">
    <property type="entry name" value="PEP-utilizers_C"/>
    <property type="match status" value="1"/>
</dbReference>
<keyword evidence="10" id="KW-1185">Reference proteome</keyword>
<evidence type="ECO:0000256" key="1">
    <source>
        <dbReference type="ARBA" id="ARBA00001946"/>
    </source>
</evidence>
<dbReference type="GO" id="GO:0016301">
    <property type="term" value="F:kinase activity"/>
    <property type="evidence" value="ECO:0007669"/>
    <property type="project" value="UniProtKB-KW"/>
</dbReference>
<evidence type="ECO:0000256" key="4">
    <source>
        <dbReference type="ARBA" id="ARBA00022723"/>
    </source>
</evidence>